<protein>
    <submittedName>
        <fullName evidence="1">Uncharacterized protein</fullName>
    </submittedName>
</protein>
<dbReference type="Proteomes" id="UP001622612">
    <property type="component" value="Chromosome"/>
</dbReference>
<dbReference type="EMBL" id="CP088155">
    <property type="protein sequence ID" value="WYM97376.1"/>
    <property type="molecule type" value="Genomic_DNA"/>
</dbReference>
<organism evidence="1 2">
    <name type="scientific">Metamycoplasma faucium</name>
    <dbReference type="NCBI Taxonomy" id="56142"/>
    <lineage>
        <taxon>Bacteria</taxon>
        <taxon>Bacillati</taxon>
        <taxon>Mycoplasmatota</taxon>
        <taxon>Mycoplasmoidales</taxon>
        <taxon>Metamycoplasmataceae</taxon>
        <taxon>Metamycoplasma</taxon>
    </lineage>
</organism>
<accession>A0ABZ2TR11</accession>
<proteinExistence type="predicted"/>
<name>A0ABZ2TR11_9BACT</name>
<evidence type="ECO:0000313" key="1">
    <source>
        <dbReference type="EMBL" id="WYM97376.1"/>
    </source>
</evidence>
<dbReference type="RefSeq" id="WP_405311800.1">
    <property type="nucleotide sequence ID" value="NZ_CP088155.1"/>
</dbReference>
<gene>
    <name evidence="1" type="ORF">LQ356_00560</name>
</gene>
<reference evidence="1" key="1">
    <citation type="submission" date="2021-11" db="EMBL/GenBank/DDBJ databases">
        <title>The first genome sequence of unculturable Mycoplasma faucium obtained by de novo assembly of metagenomic reads.</title>
        <authorList>
            <person name="Sabat A.J."/>
            <person name="Bathoorn E."/>
            <person name="Akkerboom V."/>
            <person name="Friedrich A.W."/>
        </authorList>
    </citation>
    <scope>NUCLEOTIDE SEQUENCE [LARGE SCALE GENOMIC DNA]</scope>
    <source>
        <strain evidence="1">UMCG-MFM1</strain>
    </source>
</reference>
<evidence type="ECO:0000313" key="2">
    <source>
        <dbReference type="Proteomes" id="UP001622612"/>
    </source>
</evidence>
<sequence length="100" mass="12207">MEYYSVLGNKQNAIYKYLKNCEKALMDLLNEFDKQGKKINNKIVFDNVFNYKSDYKTLNKDFKKLEELYKDLNNEFNEKITHYQDKICDLKNIIWKMEEI</sequence>
<keyword evidence="2" id="KW-1185">Reference proteome</keyword>